<keyword evidence="3" id="KW-1185">Reference proteome</keyword>
<dbReference type="AlphaFoldDB" id="A0AAV9QHA9"/>
<feature type="compositionally biased region" description="Low complexity" evidence="1">
    <location>
        <begin position="60"/>
        <end position="71"/>
    </location>
</feature>
<evidence type="ECO:0000313" key="2">
    <source>
        <dbReference type="EMBL" id="KAK5540869.1"/>
    </source>
</evidence>
<organism evidence="2 3">
    <name type="scientific">Vermiconidia calcicola</name>
    <dbReference type="NCBI Taxonomy" id="1690605"/>
    <lineage>
        <taxon>Eukaryota</taxon>
        <taxon>Fungi</taxon>
        <taxon>Dikarya</taxon>
        <taxon>Ascomycota</taxon>
        <taxon>Pezizomycotina</taxon>
        <taxon>Dothideomycetes</taxon>
        <taxon>Dothideomycetidae</taxon>
        <taxon>Mycosphaerellales</taxon>
        <taxon>Extremaceae</taxon>
        <taxon>Vermiconidia</taxon>
    </lineage>
</organism>
<evidence type="ECO:0000313" key="3">
    <source>
        <dbReference type="Proteomes" id="UP001345827"/>
    </source>
</evidence>
<gene>
    <name evidence="2" type="ORF">LTR25_002646</name>
</gene>
<proteinExistence type="predicted"/>
<evidence type="ECO:0000256" key="1">
    <source>
        <dbReference type="SAM" id="MobiDB-lite"/>
    </source>
</evidence>
<accession>A0AAV9QHA9</accession>
<feature type="region of interest" description="Disordered" evidence="1">
    <location>
        <begin position="1"/>
        <end position="23"/>
    </location>
</feature>
<dbReference type="Proteomes" id="UP001345827">
    <property type="component" value="Unassembled WGS sequence"/>
</dbReference>
<sequence length="195" mass="21586">MARSESNASLTKSTTGNMLERLRLKKTRSSFDLDMELITNDIEQTHTHSSPPRSDPPVSAPSSPSGQSVESILRSKPAVKSTSSFWRLVYGSKNRDAQKRSVKSGVANCVTIEATVDTLKPQVRGHLPMLRLLRKALPVSFQKTLASLSEREKGQNTNLSDFSRESSVSRLLFLALPTHIDGRSRKPDLRSGILR</sequence>
<reference evidence="2 3" key="1">
    <citation type="submission" date="2023-06" db="EMBL/GenBank/DDBJ databases">
        <title>Black Yeasts Isolated from many extreme environments.</title>
        <authorList>
            <person name="Coleine C."/>
            <person name="Stajich J.E."/>
            <person name="Selbmann L."/>
        </authorList>
    </citation>
    <scope>NUCLEOTIDE SEQUENCE [LARGE SCALE GENOMIC DNA]</scope>
    <source>
        <strain evidence="2 3">CCFEE 5887</strain>
    </source>
</reference>
<protein>
    <submittedName>
        <fullName evidence="2">Uncharacterized protein</fullName>
    </submittedName>
</protein>
<dbReference type="EMBL" id="JAXLQG010000004">
    <property type="protein sequence ID" value="KAK5540869.1"/>
    <property type="molecule type" value="Genomic_DNA"/>
</dbReference>
<name>A0AAV9QHA9_9PEZI</name>
<feature type="compositionally biased region" description="Polar residues" evidence="1">
    <location>
        <begin position="1"/>
        <end position="17"/>
    </location>
</feature>
<comment type="caution">
    <text evidence="2">The sequence shown here is derived from an EMBL/GenBank/DDBJ whole genome shotgun (WGS) entry which is preliminary data.</text>
</comment>
<feature type="region of interest" description="Disordered" evidence="1">
    <location>
        <begin position="35"/>
        <end position="75"/>
    </location>
</feature>